<gene>
    <name evidence="1" type="ORF">EJF14_10731</name>
</gene>
<dbReference type="Proteomes" id="UP000326582">
    <property type="component" value="Chromosome 1"/>
</dbReference>
<reference evidence="2" key="1">
    <citation type="journal article" date="2019" name="MBio">
        <title>Comparative genomics for the elucidation of multidrug resistance (MDR) in Candida lusitaniae.</title>
        <authorList>
            <person name="Kannan A."/>
            <person name="Asner S.A."/>
            <person name="Trachsel E."/>
            <person name="Kelly S."/>
            <person name="Parker J."/>
            <person name="Sanglard D."/>
        </authorList>
    </citation>
    <scope>NUCLEOTIDE SEQUENCE [LARGE SCALE GENOMIC DNA]</scope>
    <source>
        <strain evidence="2">P1</strain>
    </source>
</reference>
<organism evidence="1 2">
    <name type="scientific">Clavispora lusitaniae</name>
    <name type="common">Candida lusitaniae</name>
    <dbReference type="NCBI Taxonomy" id="36911"/>
    <lineage>
        <taxon>Eukaryota</taxon>
        <taxon>Fungi</taxon>
        <taxon>Dikarya</taxon>
        <taxon>Ascomycota</taxon>
        <taxon>Saccharomycotina</taxon>
        <taxon>Pichiomycetes</taxon>
        <taxon>Metschnikowiaceae</taxon>
        <taxon>Clavispora</taxon>
    </lineage>
</organism>
<protein>
    <submittedName>
        <fullName evidence="1">Peptidyl-tRNA hydrolase</fullName>
    </submittedName>
</protein>
<keyword evidence="2" id="KW-1185">Reference proteome</keyword>
<name>A0ACD0WEU8_CLALS</name>
<dbReference type="EMBL" id="CP038484">
    <property type="protein sequence ID" value="QFZ25628.1"/>
    <property type="molecule type" value="Genomic_DNA"/>
</dbReference>
<proteinExistence type="predicted"/>
<evidence type="ECO:0000313" key="1">
    <source>
        <dbReference type="EMBL" id="QFZ25628.1"/>
    </source>
</evidence>
<accession>A0ACD0WEU8</accession>
<keyword evidence="1" id="KW-0378">Hydrolase</keyword>
<sequence>MSFLQRFPYLHNRSSWQRCSRFFSSKSASSVLVVGIGNPTPTYNGTRHSVGHYILDKMIEEYWTNFGSFKPMALNSSFVYSKSQTAELSNVLLAKTVSSYMNLSGTPVSKLWQKYHQQNLNSRPAMVVLHDELQVPLGKIQIRRRNTSARGHNGLRSIDQAIGSNYIKLAIGIGKPPQKTSVSDFVLAKFSPVELETLAEQTMPKVAKAMAEFAKGQHIYETYDHSKK</sequence>
<evidence type="ECO:0000313" key="2">
    <source>
        <dbReference type="Proteomes" id="UP000326582"/>
    </source>
</evidence>